<dbReference type="Gene3D" id="3.20.20.70">
    <property type="entry name" value="Aldolase class I"/>
    <property type="match status" value="1"/>
</dbReference>
<dbReference type="InterPro" id="IPR013785">
    <property type="entry name" value="Aldolase_TIM"/>
</dbReference>
<dbReference type="EMBL" id="BAABRO010000002">
    <property type="protein sequence ID" value="GAA5506065.1"/>
    <property type="molecule type" value="Genomic_DNA"/>
</dbReference>
<proteinExistence type="inferred from homology"/>
<organism evidence="3 4">
    <name type="scientific">Novipirellula caenicola</name>
    <dbReference type="NCBI Taxonomy" id="1536901"/>
    <lineage>
        <taxon>Bacteria</taxon>
        <taxon>Pseudomonadati</taxon>
        <taxon>Planctomycetota</taxon>
        <taxon>Planctomycetia</taxon>
        <taxon>Pirellulales</taxon>
        <taxon>Pirellulaceae</taxon>
        <taxon>Novipirellula</taxon>
    </lineage>
</organism>
<keyword evidence="1 2" id="KW-0456">Lyase</keyword>
<evidence type="ECO:0000256" key="2">
    <source>
        <dbReference type="PIRNR" id="PIRNR001365"/>
    </source>
</evidence>
<protein>
    <submittedName>
        <fullName evidence="3">4-hydroxy-tetrahydrodipicolinate synthase</fullName>
    </submittedName>
</protein>
<evidence type="ECO:0000256" key="1">
    <source>
        <dbReference type="ARBA" id="ARBA00023239"/>
    </source>
</evidence>
<evidence type="ECO:0000313" key="4">
    <source>
        <dbReference type="Proteomes" id="UP001416858"/>
    </source>
</evidence>
<name>A0ABP9VN97_9BACT</name>
<dbReference type="PIRSF" id="PIRSF001365">
    <property type="entry name" value="DHDPS"/>
    <property type="match status" value="1"/>
</dbReference>
<dbReference type="CDD" id="cd00408">
    <property type="entry name" value="DHDPS-like"/>
    <property type="match status" value="1"/>
</dbReference>
<dbReference type="Pfam" id="PF00701">
    <property type="entry name" value="DHDPS"/>
    <property type="match status" value="1"/>
</dbReference>
<reference evidence="3 4" key="1">
    <citation type="submission" date="2024-02" db="EMBL/GenBank/DDBJ databases">
        <title>Rhodopirellula caenicola NBRC 110016.</title>
        <authorList>
            <person name="Ichikawa N."/>
            <person name="Katano-Makiyama Y."/>
            <person name="Hidaka K."/>
        </authorList>
    </citation>
    <scope>NUCLEOTIDE SEQUENCE [LARGE SCALE GENOMIC DNA]</scope>
    <source>
        <strain evidence="3 4">NBRC 110016</strain>
    </source>
</reference>
<accession>A0ABP9VN97</accession>
<dbReference type="SMART" id="SM01130">
    <property type="entry name" value="DHDPS"/>
    <property type="match status" value="1"/>
</dbReference>
<dbReference type="InterPro" id="IPR002220">
    <property type="entry name" value="DapA-like"/>
</dbReference>
<dbReference type="PANTHER" id="PTHR12128">
    <property type="entry name" value="DIHYDRODIPICOLINATE SYNTHASE"/>
    <property type="match status" value="1"/>
</dbReference>
<gene>
    <name evidence="3" type="primary">dapA_2</name>
    <name evidence="3" type="ORF">Rcae01_01515</name>
</gene>
<keyword evidence="4" id="KW-1185">Reference proteome</keyword>
<comment type="similarity">
    <text evidence="2">Belongs to the DapA family.</text>
</comment>
<comment type="caution">
    <text evidence="3">The sequence shown here is derived from an EMBL/GenBank/DDBJ whole genome shotgun (WGS) entry which is preliminary data.</text>
</comment>
<dbReference type="SUPFAM" id="SSF51569">
    <property type="entry name" value="Aldolase"/>
    <property type="match status" value="1"/>
</dbReference>
<dbReference type="Proteomes" id="UP001416858">
    <property type="component" value="Unassembled WGS sequence"/>
</dbReference>
<evidence type="ECO:0000313" key="3">
    <source>
        <dbReference type="EMBL" id="GAA5506065.1"/>
    </source>
</evidence>
<dbReference type="PANTHER" id="PTHR12128:SF72">
    <property type="entry name" value="DIHYDRODIPICOLINATE SYNTHASE"/>
    <property type="match status" value="1"/>
</dbReference>
<sequence length="300" mass="32166">MTPCNADRKPDFDALVRKGRELIDLGMSAVVYCGSMGDWPLLTDAQRQEGVRLLAEAGVPVVVGTGAQNPQLAAEHAAHAKQVGAAGLMVIPRVLSRGTSPAAQRAHFAGILKAGEGIPSVIYNSPYYGFETKADLFFDLRAEFSNLVGFKEFGGAASLSYAAEHITSGDPDLTLMVGVDTQVFHGFVRCGAAGAITGVGNALPGPILRLVELCQQAAAGDVQARRLAEELDNALAVLAKFDDGPDLVLHYKYLMVLEGSPEYALQLNPSDALSTSQRAFLEGQWKLFRTWWDNWSGRES</sequence>